<organism evidence="1 2">
    <name type="scientific">Persea americana</name>
    <name type="common">Avocado</name>
    <dbReference type="NCBI Taxonomy" id="3435"/>
    <lineage>
        <taxon>Eukaryota</taxon>
        <taxon>Viridiplantae</taxon>
        <taxon>Streptophyta</taxon>
        <taxon>Embryophyta</taxon>
        <taxon>Tracheophyta</taxon>
        <taxon>Spermatophyta</taxon>
        <taxon>Magnoliopsida</taxon>
        <taxon>Magnoliidae</taxon>
        <taxon>Laurales</taxon>
        <taxon>Lauraceae</taxon>
        <taxon>Persea</taxon>
    </lineage>
</organism>
<proteinExistence type="predicted"/>
<dbReference type="Proteomes" id="UP001234297">
    <property type="component" value="Chromosome 1"/>
</dbReference>
<sequence>MTFGMDLQDEKTRKGSWTRDEDMLLYSCLARVYIARASEEKMQRESEAASGASSRLSAGKEDIQDAKTSSSEDNRPPIYDCN</sequence>
<keyword evidence="2" id="KW-1185">Reference proteome</keyword>
<evidence type="ECO:0000313" key="2">
    <source>
        <dbReference type="Proteomes" id="UP001234297"/>
    </source>
</evidence>
<comment type="caution">
    <text evidence="1">The sequence shown here is derived from an EMBL/GenBank/DDBJ whole genome shotgun (WGS) entry which is preliminary data.</text>
</comment>
<dbReference type="EMBL" id="CM056809">
    <property type="protein sequence ID" value="KAJ8648502.1"/>
    <property type="molecule type" value="Genomic_DNA"/>
</dbReference>
<reference evidence="1 2" key="1">
    <citation type="journal article" date="2022" name="Hortic Res">
        <title>A haplotype resolved chromosomal level avocado genome allows analysis of novel avocado genes.</title>
        <authorList>
            <person name="Nath O."/>
            <person name="Fletcher S.J."/>
            <person name="Hayward A."/>
            <person name="Shaw L.M."/>
            <person name="Masouleh A.K."/>
            <person name="Furtado A."/>
            <person name="Henry R.J."/>
            <person name="Mitter N."/>
        </authorList>
    </citation>
    <scope>NUCLEOTIDE SEQUENCE [LARGE SCALE GENOMIC DNA]</scope>
    <source>
        <strain evidence="2">cv. Hass</strain>
    </source>
</reference>
<gene>
    <name evidence="1" type="ORF">MRB53_001525</name>
</gene>
<name>A0ACC2MRX2_PERAE</name>
<evidence type="ECO:0000313" key="1">
    <source>
        <dbReference type="EMBL" id="KAJ8648502.1"/>
    </source>
</evidence>
<protein>
    <submittedName>
        <fullName evidence="1">Uncharacterized protein</fullName>
    </submittedName>
</protein>
<accession>A0ACC2MRX2</accession>